<dbReference type="AlphaFoldDB" id="A0A3R5YW15"/>
<dbReference type="SUPFAM" id="SSF53448">
    <property type="entry name" value="Nucleotide-diphospho-sugar transferases"/>
    <property type="match status" value="1"/>
</dbReference>
<evidence type="ECO:0000256" key="4">
    <source>
        <dbReference type="ARBA" id="ARBA00022679"/>
    </source>
</evidence>
<dbReference type="Proteomes" id="UP000650485">
    <property type="component" value="Unassembled WGS sequence"/>
</dbReference>
<accession>A0A3R5YW15</accession>
<dbReference type="Gene3D" id="3.90.550.10">
    <property type="entry name" value="Spore Coat Polysaccharide Biosynthesis Protein SpsA, Chain A"/>
    <property type="match status" value="1"/>
</dbReference>
<dbReference type="RefSeq" id="WP_118703901.1">
    <property type="nucleotide sequence ID" value="NZ_CABJBN010000002.1"/>
</dbReference>
<comment type="pathway">
    <text evidence="1">Cell wall biogenesis; cell wall polysaccharide biosynthesis.</text>
</comment>
<dbReference type="PANTHER" id="PTHR43179:SF12">
    <property type="entry name" value="GALACTOFURANOSYLTRANSFERASE GLFT2"/>
    <property type="match status" value="1"/>
</dbReference>
<dbReference type="Pfam" id="PF00535">
    <property type="entry name" value="Glycos_transf_2"/>
    <property type="match status" value="1"/>
</dbReference>
<evidence type="ECO:0000256" key="2">
    <source>
        <dbReference type="ARBA" id="ARBA00006739"/>
    </source>
</evidence>
<reference evidence="5" key="1">
    <citation type="submission" date="2020-08" db="EMBL/GenBank/DDBJ databases">
        <title>Complete genome sequence of Weissella confusa strain FS54 provides insights into metabolic potential.</title>
        <authorList>
            <person name="Fhoula I."/>
            <person name="Najjari A."/>
            <person name="Lekired A."/>
            <person name="Bessrour-Aouam N."/>
            <person name="Jaballah S."/>
            <person name="Klibi N."/>
            <person name="Ouzari H.-I."/>
        </authorList>
    </citation>
    <scope>NUCLEOTIDE SEQUENCE</scope>
    <source>
        <strain evidence="5">FS54</strain>
    </source>
</reference>
<dbReference type="EMBL" id="JACSZT010000020">
    <property type="protein sequence ID" value="MBC6499548.1"/>
    <property type="molecule type" value="Genomic_DNA"/>
</dbReference>
<dbReference type="InterPro" id="IPR001173">
    <property type="entry name" value="Glyco_trans_2-like"/>
</dbReference>
<dbReference type="CDD" id="cd04185">
    <property type="entry name" value="GT_2_like_b"/>
    <property type="match status" value="1"/>
</dbReference>
<comment type="caution">
    <text evidence="5">The sequence shown here is derived from an EMBL/GenBank/DDBJ whole genome shotgun (WGS) entry which is preliminary data.</text>
</comment>
<gene>
    <name evidence="5" type="ORF">H7R52_15590</name>
</gene>
<dbReference type="GO" id="GO:0016757">
    <property type="term" value="F:glycosyltransferase activity"/>
    <property type="evidence" value="ECO:0007669"/>
    <property type="project" value="UniProtKB-KW"/>
</dbReference>
<name>A0A3R5YW15_WEICO</name>
<dbReference type="PANTHER" id="PTHR43179">
    <property type="entry name" value="RHAMNOSYLTRANSFERASE WBBL"/>
    <property type="match status" value="1"/>
</dbReference>
<dbReference type="InterPro" id="IPR029044">
    <property type="entry name" value="Nucleotide-diphossugar_trans"/>
</dbReference>
<sequence>MTVSAVIVTYNRLEMLKEVISAIEASDTPVNHIIVVDNNSDQPTQEFLTGLGNRINYVRLTENLGGAGGFNRGVRYFMEQTDDEFVWLMDDDTVPHKDTLTELLAFADKMPNFGFLSSDIRWIDGQRTKMNLPVPKSGIGHIADDATEPEEMLNATFVSLLMRRGIVRQIGLPITDFFIWGDDIEYTERASRVAPGYFIPSARVTHKMATNVGSSVAKDDMGRLNRYYYSYRNKVYYGAKRSFFGHVKSNVRIALDATKLLLGRGVDHKRKRFGIIAKGVKDGLTFKPEIEYANEKQR</sequence>
<evidence type="ECO:0000313" key="5">
    <source>
        <dbReference type="EMBL" id="MBC6499548.1"/>
    </source>
</evidence>
<evidence type="ECO:0000256" key="1">
    <source>
        <dbReference type="ARBA" id="ARBA00004776"/>
    </source>
</evidence>
<protein>
    <submittedName>
        <fullName evidence="5">Glycosyltransferase family 2 protein</fullName>
    </submittedName>
</protein>
<organism evidence="5 6">
    <name type="scientific">Weissella confusa</name>
    <name type="common">Lactobacillus confusus</name>
    <dbReference type="NCBI Taxonomy" id="1583"/>
    <lineage>
        <taxon>Bacteria</taxon>
        <taxon>Bacillati</taxon>
        <taxon>Bacillota</taxon>
        <taxon>Bacilli</taxon>
        <taxon>Lactobacillales</taxon>
        <taxon>Lactobacillaceae</taxon>
        <taxon>Weissella</taxon>
    </lineage>
</organism>
<keyword evidence="3" id="KW-0328">Glycosyltransferase</keyword>
<keyword evidence="4" id="KW-0808">Transferase</keyword>
<evidence type="ECO:0000256" key="3">
    <source>
        <dbReference type="ARBA" id="ARBA00022676"/>
    </source>
</evidence>
<proteinExistence type="inferred from homology"/>
<evidence type="ECO:0000313" key="6">
    <source>
        <dbReference type="Proteomes" id="UP000650485"/>
    </source>
</evidence>
<comment type="similarity">
    <text evidence="2">Belongs to the glycosyltransferase 2 family.</text>
</comment>